<organism evidence="1 2">
    <name type="scientific">Thelephora terrestris</name>
    <dbReference type="NCBI Taxonomy" id="56493"/>
    <lineage>
        <taxon>Eukaryota</taxon>
        <taxon>Fungi</taxon>
        <taxon>Dikarya</taxon>
        <taxon>Basidiomycota</taxon>
        <taxon>Agaricomycotina</taxon>
        <taxon>Agaricomycetes</taxon>
        <taxon>Thelephorales</taxon>
        <taxon>Thelephoraceae</taxon>
        <taxon>Thelephora</taxon>
    </lineage>
</organism>
<dbReference type="Pfam" id="PF20414">
    <property type="entry name" value="DUF6698"/>
    <property type="match status" value="1"/>
</dbReference>
<accession>A0A9P6L9B7</accession>
<keyword evidence="2" id="KW-1185">Reference proteome</keyword>
<evidence type="ECO:0000313" key="2">
    <source>
        <dbReference type="Proteomes" id="UP000736335"/>
    </source>
</evidence>
<evidence type="ECO:0000313" key="1">
    <source>
        <dbReference type="EMBL" id="KAF9789208.1"/>
    </source>
</evidence>
<gene>
    <name evidence="1" type="ORF">BJ322DRAFT_1105075</name>
</gene>
<dbReference type="AlphaFoldDB" id="A0A9P6L9B7"/>
<dbReference type="OrthoDB" id="3220614at2759"/>
<protein>
    <submittedName>
        <fullName evidence="1">Uncharacterized protein</fullName>
    </submittedName>
</protein>
<name>A0A9P6L9B7_9AGAM</name>
<reference evidence="1" key="2">
    <citation type="submission" date="2020-11" db="EMBL/GenBank/DDBJ databases">
        <authorList>
            <consortium name="DOE Joint Genome Institute"/>
            <person name="Kuo A."/>
            <person name="Miyauchi S."/>
            <person name="Kiss E."/>
            <person name="Drula E."/>
            <person name="Kohler A."/>
            <person name="Sanchez-Garcia M."/>
            <person name="Andreopoulos B."/>
            <person name="Barry K.W."/>
            <person name="Bonito G."/>
            <person name="Buee M."/>
            <person name="Carver A."/>
            <person name="Chen C."/>
            <person name="Cichocki N."/>
            <person name="Clum A."/>
            <person name="Culley D."/>
            <person name="Crous P.W."/>
            <person name="Fauchery L."/>
            <person name="Girlanda M."/>
            <person name="Hayes R."/>
            <person name="Keri Z."/>
            <person name="Labutti K."/>
            <person name="Lipzen A."/>
            <person name="Lombard V."/>
            <person name="Magnuson J."/>
            <person name="Maillard F."/>
            <person name="Morin E."/>
            <person name="Murat C."/>
            <person name="Nolan M."/>
            <person name="Ohm R."/>
            <person name="Pangilinan J."/>
            <person name="Pereira M."/>
            <person name="Perotto S."/>
            <person name="Peter M."/>
            <person name="Riley R."/>
            <person name="Sitrit Y."/>
            <person name="Stielow B."/>
            <person name="Szollosi G."/>
            <person name="Zifcakova L."/>
            <person name="Stursova M."/>
            <person name="Spatafora J.W."/>
            <person name="Tedersoo L."/>
            <person name="Vaario L.-M."/>
            <person name="Yamada A."/>
            <person name="Yan M."/>
            <person name="Wang P."/>
            <person name="Xu J."/>
            <person name="Bruns T."/>
            <person name="Baldrian P."/>
            <person name="Vilgalys R."/>
            <person name="Henrissat B."/>
            <person name="Grigoriev I.V."/>
            <person name="Hibbett D."/>
            <person name="Nagy L.G."/>
            <person name="Martin F.M."/>
        </authorList>
    </citation>
    <scope>NUCLEOTIDE SEQUENCE</scope>
    <source>
        <strain evidence="1">UH-Tt-Lm1</strain>
    </source>
</reference>
<dbReference type="Proteomes" id="UP000736335">
    <property type="component" value="Unassembled WGS sequence"/>
</dbReference>
<dbReference type="EMBL" id="WIUZ02000003">
    <property type="protein sequence ID" value="KAF9789208.1"/>
    <property type="molecule type" value="Genomic_DNA"/>
</dbReference>
<sequence>MITPPSENNPRELTLQERKEIHEKARWLRRIANPFVDFYVIASISAAGSSVATVTARGPQDRITRDHTNGLTPIQRKIYTEDFEMILGHLPFLKNRLESNDSSKSIQKIINKVQSVASQARQSDTKSIKQSIVALIPQKYLPLDENGNALANAYQVVSVKNPGALKSWRGWESLITARLLCPIDHLAEFKIDPDGARAKLRDGKLSILDIKGDPKFPTFLYDDETTDGGSLADGLFCGPILLAVYTHIFILPSAATGAKASLKRGNAKIHGMEKVVPSTICYAAIQAYVALCCSREWKEEWKGVKFARLYFLLREQLAYPEDPWCADTLQWWNDQIFGESPGTDDDVPAATRDMQGLSICECIANERQQRIQAVAGN</sequence>
<dbReference type="InterPro" id="IPR046521">
    <property type="entry name" value="DUF6698"/>
</dbReference>
<comment type="caution">
    <text evidence="1">The sequence shown here is derived from an EMBL/GenBank/DDBJ whole genome shotgun (WGS) entry which is preliminary data.</text>
</comment>
<reference evidence="1" key="1">
    <citation type="journal article" date="2020" name="Nat. Commun.">
        <title>Large-scale genome sequencing of mycorrhizal fungi provides insights into the early evolution of symbiotic traits.</title>
        <authorList>
            <person name="Miyauchi S."/>
            <person name="Kiss E."/>
            <person name="Kuo A."/>
            <person name="Drula E."/>
            <person name="Kohler A."/>
            <person name="Sanchez-Garcia M."/>
            <person name="Morin E."/>
            <person name="Andreopoulos B."/>
            <person name="Barry K.W."/>
            <person name="Bonito G."/>
            <person name="Buee M."/>
            <person name="Carver A."/>
            <person name="Chen C."/>
            <person name="Cichocki N."/>
            <person name="Clum A."/>
            <person name="Culley D."/>
            <person name="Crous P.W."/>
            <person name="Fauchery L."/>
            <person name="Girlanda M."/>
            <person name="Hayes R.D."/>
            <person name="Keri Z."/>
            <person name="LaButti K."/>
            <person name="Lipzen A."/>
            <person name="Lombard V."/>
            <person name="Magnuson J."/>
            <person name="Maillard F."/>
            <person name="Murat C."/>
            <person name="Nolan M."/>
            <person name="Ohm R.A."/>
            <person name="Pangilinan J."/>
            <person name="Pereira M.F."/>
            <person name="Perotto S."/>
            <person name="Peter M."/>
            <person name="Pfister S."/>
            <person name="Riley R."/>
            <person name="Sitrit Y."/>
            <person name="Stielow J.B."/>
            <person name="Szollosi G."/>
            <person name="Zifcakova L."/>
            <person name="Stursova M."/>
            <person name="Spatafora J.W."/>
            <person name="Tedersoo L."/>
            <person name="Vaario L.M."/>
            <person name="Yamada A."/>
            <person name="Yan M."/>
            <person name="Wang P."/>
            <person name="Xu J."/>
            <person name="Bruns T."/>
            <person name="Baldrian P."/>
            <person name="Vilgalys R."/>
            <person name="Dunand C."/>
            <person name="Henrissat B."/>
            <person name="Grigoriev I.V."/>
            <person name="Hibbett D."/>
            <person name="Nagy L.G."/>
            <person name="Martin F.M."/>
        </authorList>
    </citation>
    <scope>NUCLEOTIDE SEQUENCE</scope>
    <source>
        <strain evidence="1">UH-Tt-Lm1</strain>
    </source>
</reference>
<proteinExistence type="predicted"/>